<protein>
    <submittedName>
        <fullName evidence="2">Uncharacterized protein</fullName>
    </submittedName>
</protein>
<sequence>MDLETCIELCKNLERELEDFRLNFQPVNLEAKSVAELTGITLDIPRTAGRQTQHSNFKTESPEEYFRLSILLPFLDYFISQLKDRNSYCNINAELHALYSSPDIIRNIKSRRLRWAGHVARMGESRNAYRVLVGRPEGKRPLGRPRRRWEDNIKMDLRKVGYDDRDWINLAQDRDRWRAYVRAAMNLRNYSHCRSPTLPELEIGQPSRIEHTAPHHNLLREYGVPSFFRLHFHYYFYNSPRDLTCFKYAPMTSADVERSSSMFLNVLSENRRSFTRKNLEMNIRSYDDDEEEEEEEEEEEKNKMVVMMMMMMMMMMMIYTNGVSQSHDLVVAKRFVTNTSQPTEPRCSGAQRDTSSRKYFTISDPHKRSLLAFPIVLVVNYNACKNDIPFVRIHPFSSSGYRMLDLPQPKQDCIECVERILRMNEHKLPIVVAVEIKSHSIGGSGAAVTKTRAAVITCNKKPMK</sequence>
<keyword evidence="3" id="KW-1185">Reference proteome</keyword>
<gene>
    <name evidence="2" type="ORF">ANN_02703</name>
</gene>
<proteinExistence type="predicted"/>
<dbReference type="Proteomes" id="UP001148838">
    <property type="component" value="Unassembled WGS sequence"/>
</dbReference>
<accession>A0ABQ8TWZ5</accession>
<evidence type="ECO:0000256" key="1">
    <source>
        <dbReference type="SAM" id="Coils"/>
    </source>
</evidence>
<feature type="coiled-coil region" evidence="1">
    <location>
        <begin position="276"/>
        <end position="303"/>
    </location>
</feature>
<organism evidence="2 3">
    <name type="scientific">Periplaneta americana</name>
    <name type="common">American cockroach</name>
    <name type="synonym">Blatta americana</name>
    <dbReference type="NCBI Taxonomy" id="6978"/>
    <lineage>
        <taxon>Eukaryota</taxon>
        <taxon>Metazoa</taxon>
        <taxon>Ecdysozoa</taxon>
        <taxon>Arthropoda</taxon>
        <taxon>Hexapoda</taxon>
        <taxon>Insecta</taxon>
        <taxon>Pterygota</taxon>
        <taxon>Neoptera</taxon>
        <taxon>Polyneoptera</taxon>
        <taxon>Dictyoptera</taxon>
        <taxon>Blattodea</taxon>
        <taxon>Blattoidea</taxon>
        <taxon>Blattidae</taxon>
        <taxon>Blattinae</taxon>
        <taxon>Periplaneta</taxon>
    </lineage>
</organism>
<evidence type="ECO:0000313" key="3">
    <source>
        <dbReference type="Proteomes" id="UP001148838"/>
    </source>
</evidence>
<comment type="caution">
    <text evidence="2">The sequence shown here is derived from an EMBL/GenBank/DDBJ whole genome shotgun (WGS) entry which is preliminary data.</text>
</comment>
<evidence type="ECO:0000313" key="2">
    <source>
        <dbReference type="EMBL" id="KAJ4451242.1"/>
    </source>
</evidence>
<dbReference type="EMBL" id="JAJSOF020000001">
    <property type="protein sequence ID" value="KAJ4451242.1"/>
    <property type="molecule type" value="Genomic_DNA"/>
</dbReference>
<reference evidence="2 3" key="1">
    <citation type="journal article" date="2022" name="Allergy">
        <title>Genome assembly and annotation of Periplaneta americana reveal a comprehensive cockroach allergen profile.</title>
        <authorList>
            <person name="Wang L."/>
            <person name="Xiong Q."/>
            <person name="Saelim N."/>
            <person name="Wang L."/>
            <person name="Nong W."/>
            <person name="Wan A.T."/>
            <person name="Shi M."/>
            <person name="Liu X."/>
            <person name="Cao Q."/>
            <person name="Hui J.H.L."/>
            <person name="Sookrung N."/>
            <person name="Leung T.F."/>
            <person name="Tungtrongchitr A."/>
            <person name="Tsui S.K.W."/>
        </authorList>
    </citation>
    <scope>NUCLEOTIDE SEQUENCE [LARGE SCALE GENOMIC DNA]</scope>
    <source>
        <strain evidence="2">PWHHKU_190912</strain>
    </source>
</reference>
<keyword evidence="1" id="KW-0175">Coiled coil</keyword>
<name>A0ABQ8TWZ5_PERAM</name>